<reference evidence="5 6" key="1">
    <citation type="submission" date="2024-09" db="EMBL/GenBank/DDBJ databases">
        <title>Chromosome-scale assembly of Riccia fluitans.</title>
        <authorList>
            <person name="Paukszto L."/>
            <person name="Sawicki J."/>
            <person name="Karawczyk K."/>
            <person name="Piernik-Szablinska J."/>
            <person name="Szczecinska M."/>
            <person name="Mazdziarz M."/>
        </authorList>
    </citation>
    <scope>NUCLEOTIDE SEQUENCE [LARGE SCALE GENOMIC DNA]</scope>
    <source>
        <strain evidence="5">Rf_01</strain>
        <tissue evidence="5">Aerial parts of the thallus</tissue>
    </source>
</reference>
<proteinExistence type="inferred from homology"/>
<dbReference type="InterPro" id="IPR044861">
    <property type="entry name" value="IPNS-like_FE2OG_OXY"/>
</dbReference>
<keyword evidence="3" id="KW-0560">Oxidoreductase</keyword>
<gene>
    <name evidence="5" type="ORF">R1flu_004705</name>
</gene>
<dbReference type="PRINTS" id="PR00682">
    <property type="entry name" value="IPNSYNTHASE"/>
</dbReference>
<dbReference type="SUPFAM" id="SSF51197">
    <property type="entry name" value="Clavaminate synthase-like"/>
    <property type="match status" value="1"/>
</dbReference>
<dbReference type="PROSITE" id="PS51471">
    <property type="entry name" value="FE2OG_OXY"/>
    <property type="match status" value="1"/>
</dbReference>
<dbReference type="Proteomes" id="UP001605036">
    <property type="component" value="Unassembled WGS sequence"/>
</dbReference>
<evidence type="ECO:0000313" key="5">
    <source>
        <dbReference type="EMBL" id="KAL2633226.1"/>
    </source>
</evidence>
<evidence type="ECO:0000259" key="4">
    <source>
        <dbReference type="PROSITE" id="PS51471"/>
    </source>
</evidence>
<keyword evidence="6" id="KW-1185">Reference proteome</keyword>
<dbReference type="AlphaFoldDB" id="A0ABD1YR30"/>
<protein>
    <recommendedName>
        <fullName evidence="4">Fe2OG dioxygenase domain-containing protein</fullName>
    </recommendedName>
</protein>
<feature type="domain" description="Fe2OG dioxygenase" evidence="4">
    <location>
        <begin position="226"/>
        <end position="328"/>
    </location>
</feature>
<dbReference type="Pfam" id="PF03171">
    <property type="entry name" value="2OG-FeII_Oxy"/>
    <property type="match status" value="1"/>
</dbReference>
<evidence type="ECO:0000313" key="6">
    <source>
        <dbReference type="Proteomes" id="UP001605036"/>
    </source>
</evidence>
<dbReference type="EMBL" id="JBHFFA010000003">
    <property type="protein sequence ID" value="KAL2633226.1"/>
    <property type="molecule type" value="Genomic_DNA"/>
</dbReference>
<dbReference type="InterPro" id="IPR026992">
    <property type="entry name" value="DIOX_N"/>
</dbReference>
<dbReference type="GO" id="GO:0016491">
    <property type="term" value="F:oxidoreductase activity"/>
    <property type="evidence" value="ECO:0007669"/>
    <property type="project" value="UniProtKB-KW"/>
</dbReference>
<dbReference type="Pfam" id="PF14226">
    <property type="entry name" value="DIOX_N"/>
    <property type="match status" value="1"/>
</dbReference>
<dbReference type="PANTHER" id="PTHR47990">
    <property type="entry name" value="2-OXOGLUTARATE (2OG) AND FE(II)-DEPENDENT OXYGENASE SUPERFAMILY PROTEIN-RELATED"/>
    <property type="match status" value="1"/>
</dbReference>
<organism evidence="5 6">
    <name type="scientific">Riccia fluitans</name>
    <dbReference type="NCBI Taxonomy" id="41844"/>
    <lineage>
        <taxon>Eukaryota</taxon>
        <taxon>Viridiplantae</taxon>
        <taxon>Streptophyta</taxon>
        <taxon>Embryophyta</taxon>
        <taxon>Marchantiophyta</taxon>
        <taxon>Marchantiopsida</taxon>
        <taxon>Marchantiidae</taxon>
        <taxon>Marchantiales</taxon>
        <taxon>Ricciaceae</taxon>
        <taxon>Riccia</taxon>
    </lineage>
</organism>
<comment type="similarity">
    <text evidence="3">Belongs to the iron/ascorbate-dependent oxidoreductase family.</text>
</comment>
<evidence type="ECO:0000256" key="1">
    <source>
        <dbReference type="ARBA" id="ARBA00022723"/>
    </source>
</evidence>
<dbReference type="InterPro" id="IPR027443">
    <property type="entry name" value="IPNS-like_sf"/>
</dbReference>
<dbReference type="Gene3D" id="2.60.120.330">
    <property type="entry name" value="B-lactam Antibiotic, Isopenicillin N Synthase, Chain"/>
    <property type="match status" value="1"/>
</dbReference>
<dbReference type="InterPro" id="IPR005123">
    <property type="entry name" value="Oxoglu/Fe-dep_dioxygenase_dom"/>
</dbReference>
<dbReference type="InterPro" id="IPR050231">
    <property type="entry name" value="Iron_ascorbate_oxido_reductase"/>
</dbReference>
<comment type="caution">
    <text evidence="5">The sequence shown here is derived from an EMBL/GenBank/DDBJ whole genome shotgun (WGS) entry which is preliminary data.</text>
</comment>
<evidence type="ECO:0000256" key="2">
    <source>
        <dbReference type="ARBA" id="ARBA00023004"/>
    </source>
</evidence>
<evidence type="ECO:0000256" key="3">
    <source>
        <dbReference type="RuleBase" id="RU003682"/>
    </source>
</evidence>
<dbReference type="GO" id="GO:0046872">
    <property type="term" value="F:metal ion binding"/>
    <property type="evidence" value="ECO:0007669"/>
    <property type="project" value="UniProtKB-KW"/>
</dbReference>
<keyword evidence="1 3" id="KW-0479">Metal-binding</keyword>
<name>A0ABD1YR30_9MARC</name>
<sequence length="386" mass="43325">MATAEPIYQLATTVQVYDNIRTVEAQLRNCKIESLPERYLWPAEVVENPKPANDEAVAKEEAQNLSIPVVDLAEIDGASEEVRGKIARAMGKACEEWGFFQVINTGIPTTVMDDVNTSAREFFAFPVEQMEKATEPPGKPLMGYGGRLSFLSSKVPWYEYLGEFHTPEPGVEALAKNVWEDGNPRFCKAITDYCNSLEQLGLLILELLAESLNLPKDTYSQHFDKNSNYRGTWRFNYYTPCPKATQTVGQGPHSDPDALTILRQDQVAGLQVRKGNTWVTVEPLPGAFVVNVGDFLQAWSNDRFPSVEHRAFVNEKTDRLSIVYFMSPPPMLNIEAPSGLIGENQQSVFRTFTYAEYLGIMFKNRVTGDFSKKPLDLMRRGTEAAN</sequence>
<keyword evidence="2 3" id="KW-0408">Iron</keyword>
<accession>A0ABD1YR30</accession>